<keyword evidence="2" id="KW-1185">Reference proteome</keyword>
<dbReference type="RefSeq" id="WP_379907262.1">
    <property type="nucleotide sequence ID" value="NZ_JBHSWE010000001.1"/>
</dbReference>
<organism evidence="1 2">
    <name type="scientific">Marinobacterium aestuariivivens</name>
    <dbReference type="NCBI Taxonomy" id="1698799"/>
    <lineage>
        <taxon>Bacteria</taxon>
        <taxon>Pseudomonadati</taxon>
        <taxon>Pseudomonadota</taxon>
        <taxon>Gammaproteobacteria</taxon>
        <taxon>Oceanospirillales</taxon>
        <taxon>Oceanospirillaceae</taxon>
        <taxon>Marinobacterium</taxon>
    </lineage>
</organism>
<dbReference type="EMBL" id="JBHSWE010000001">
    <property type="protein sequence ID" value="MFC6668724.1"/>
    <property type="molecule type" value="Genomic_DNA"/>
</dbReference>
<reference evidence="2" key="1">
    <citation type="journal article" date="2019" name="Int. J. Syst. Evol. Microbiol.">
        <title>The Global Catalogue of Microorganisms (GCM) 10K type strain sequencing project: providing services to taxonomists for standard genome sequencing and annotation.</title>
        <authorList>
            <consortium name="The Broad Institute Genomics Platform"/>
            <consortium name="The Broad Institute Genome Sequencing Center for Infectious Disease"/>
            <person name="Wu L."/>
            <person name="Ma J."/>
        </authorList>
    </citation>
    <scope>NUCLEOTIDE SEQUENCE [LARGE SCALE GENOMIC DNA]</scope>
    <source>
        <strain evidence="2">NBRC 111756</strain>
    </source>
</reference>
<evidence type="ECO:0000313" key="1">
    <source>
        <dbReference type="EMBL" id="MFC6668724.1"/>
    </source>
</evidence>
<name>A0ABW1ZTJ5_9GAMM</name>
<proteinExistence type="predicted"/>
<sequence length="74" mass="8194">MHELFWGLIFMQLYGLSATTGVLAILVPFTGVFAKVFAEIFEQQAPEPAHTVPPGVGALKRHLYTLVPRPGRRC</sequence>
<evidence type="ECO:0000313" key="2">
    <source>
        <dbReference type="Proteomes" id="UP001596422"/>
    </source>
</evidence>
<gene>
    <name evidence="1" type="ORF">ACFQDL_00295</name>
</gene>
<accession>A0ABW1ZTJ5</accession>
<comment type="caution">
    <text evidence="1">The sequence shown here is derived from an EMBL/GenBank/DDBJ whole genome shotgun (WGS) entry which is preliminary data.</text>
</comment>
<dbReference type="Proteomes" id="UP001596422">
    <property type="component" value="Unassembled WGS sequence"/>
</dbReference>
<protein>
    <submittedName>
        <fullName evidence="1">Uncharacterized protein</fullName>
    </submittedName>
</protein>